<accession>A0AAV1JWV0</accession>
<name>A0AAV1JWV0_9NEOP</name>
<gene>
    <name evidence="2" type="ORF">LNINA_LOCUS11889</name>
</gene>
<proteinExistence type="predicted"/>
<evidence type="ECO:0000313" key="2">
    <source>
        <dbReference type="EMBL" id="CAK1552860.1"/>
    </source>
</evidence>
<comment type="caution">
    <text evidence="2">The sequence shown here is derived from an EMBL/GenBank/DDBJ whole genome shotgun (WGS) entry which is preliminary data.</text>
</comment>
<keyword evidence="3" id="KW-1185">Reference proteome</keyword>
<feature type="compositionally biased region" description="Basic and acidic residues" evidence="1">
    <location>
        <begin position="158"/>
        <end position="173"/>
    </location>
</feature>
<dbReference type="AlphaFoldDB" id="A0AAV1JWV0"/>
<feature type="compositionally biased region" description="Polar residues" evidence="1">
    <location>
        <begin position="431"/>
        <end position="440"/>
    </location>
</feature>
<evidence type="ECO:0000256" key="1">
    <source>
        <dbReference type="SAM" id="MobiDB-lite"/>
    </source>
</evidence>
<sequence>MRRFNIKRDCHIKAVPKNIGLSLTSEIYRHSVDSVASYSSQNHVDRIRTQNFSAASCQDDSDFGSIKTSLFRRSSSNLEYPTKRPDSVTSNASSTRSRLRELVERKSSQDEHKSAANTVADIQYFGNPTESLEFDSPRNSLDSRKNQEEKPKKRKLSKSKEPTDKNKKQEKYQSKLADYYKVPVQLPQDEFYQHLTRSRAAEESLHKRFSNSDTEFSGSYGRLCKHREVEGSNLRRSRSLAVIREETFTDLQLQNHGKNKRSQLIPRARLFDKPCFKDRLPGRAKYHSKEEVSEGIYIESTVSCFADINRQRQEEPCSLPNTSDNNSLKDNSQCNESLHSKSANGSWANLTEETKQINLSEDSIGHSRNPSEIDSLDSNYVRKHYNFEAHLKNYKEGSPDTERSLATPSCKDLYIVTDEKDSDTEQREKLNTPNSETIGRNSECRNNREIELCKVDDHVTYDIISLQDKEVDVKDNNHSEIYRTQLEIRKSGDNHSIISENDGTVSSPPDSITSYVSISIASSTDKSHKLEYLTHSLAEKIDEYCDSQYQDQVSQKSQTIDTASQSADIDPIYTTVQKKKTFADIKRESFEKKHNSYQVNNNKANETYVSRTYIDTETYNKREACASKNITTEPFVTTLIENQYYSLPDINISKCLRKSERIDAQLREEDPEDIPRDNSYEVAQTHFSEIINRGNENYGQLNKTQIESQPTKTISHNTSIYLPEYSESQVIQNYTKLEDDLKSIITIESSNADDHGHDFFLDNQQNEREINEIEGTIRNTKLVTKGASINSTPVVKPEQKILKSLSNDNIHVTAKSKAKTNIKKHYSLRQRDPVDSVSIPSPDSVIGNLQSINREFSKPSFAEELRNHILLSRVRSFKTTEELKIDIVPLSGHQTLVINPPVQQKKEVKENKSTPKHSEAEFSTKSENCTQPIATSKETTQDTFIKSEEVNTELKSLGNKDSFITIKLNKVIKKNLQKLNTDKCDDIFNIQVINREAPFKTNLKRSQKLFFDPEIRY</sequence>
<feature type="region of interest" description="Disordered" evidence="1">
    <location>
        <begin position="903"/>
        <end position="927"/>
    </location>
</feature>
<feature type="region of interest" description="Disordered" evidence="1">
    <location>
        <begin position="77"/>
        <end position="174"/>
    </location>
</feature>
<dbReference type="EMBL" id="CAVLEF010000163">
    <property type="protein sequence ID" value="CAK1552860.1"/>
    <property type="molecule type" value="Genomic_DNA"/>
</dbReference>
<reference evidence="2 3" key="1">
    <citation type="submission" date="2023-11" db="EMBL/GenBank/DDBJ databases">
        <authorList>
            <person name="Okamura Y."/>
        </authorList>
    </citation>
    <scope>NUCLEOTIDE SEQUENCE [LARGE SCALE GENOMIC DNA]</scope>
</reference>
<feature type="region of interest" description="Disordered" evidence="1">
    <location>
        <begin position="420"/>
        <end position="441"/>
    </location>
</feature>
<feature type="compositionally biased region" description="Basic and acidic residues" evidence="1">
    <location>
        <begin position="98"/>
        <end position="114"/>
    </location>
</feature>
<feature type="compositionally biased region" description="Basic and acidic residues" evidence="1">
    <location>
        <begin position="141"/>
        <end position="151"/>
    </location>
</feature>
<feature type="compositionally biased region" description="Polar residues" evidence="1">
    <location>
        <begin position="319"/>
        <end position="347"/>
    </location>
</feature>
<evidence type="ECO:0000313" key="3">
    <source>
        <dbReference type="Proteomes" id="UP001497472"/>
    </source>
</evidence>
<feature type="compositionally biased region" description="Basic and acidic residues" evidence="1">
    <location>
        <begin position="420"/>
        <end position="430"/>
    </location>
</feature>
<feature type="region of interest" description="Disordered" evidence="1">
    <location>
        <begin position="315"/>
        <end position="347"/>
    </location>
</feature>
<feature type="compositionally biased region" description="Basic and acidic residues" evidence="1">
    <location>
        <begin position="904"/>
        <end position="924"/>
    </location>
</feature>
<organism evidence="2 3">
    <name type="scientific">Leptosia nina</name>
    <dbReference type="NCBI Taxonomy" id="320188"/>
    <lineage>
        <taxon>Eukaryota</taxon>
        <taxon>Metazoa</taxon>
        <taxon>Ecdysozoa</taxon>
        <taxon>Arthropoda</taxon>
        <taxon>Hexapoda</taxon>
        <taxon>Insecta</taxon>
        <taxon>Pterygota</taxon>
        <taxon>Neoptera</taxon>
        <taxon>Endopterygota</taxon>
        <taxon>Lepidoptera</taxon>
        <taxon>Glossata</taxon>
        <taxon>Ditrysia</taxon>
        <taxon>Papilionoidea</taxon>
        <taxon>Pieridae</taxon>
        <taxon>Pierinae</taxon>
        <taxon>Leptosia</taxon>
    </lineage>
</organism>
<feature type="compositionally biased region" description="Polar residues" evidence="1">
    <location>
        <begin position="87"/>
        <end position="96"/>
    </location>
</feature>
<protein>
    <submittedName>
        <fullName evidence="2">Uncharacterized protein</fullName>
    </submittedName>
</protein>
<dbReference type="Proteomes" id="UP001497472">
    <property type="component" value="Unassembled WGS sequence"/>
</dbReference>